<feature type="transmembrane region" description="Helical" evidence="1">
    <location>
        <begin position="58"/>
        <end position="80"/>
    </location>
</feature>
<keyword evidence="3" id="KW-0808">Transferase</keyword>
<evidence type="ECO:0000259" key="2">
    <source>
        <dbReference type="Pfam" id="PF06580"/>
    </source>
</evidence>
<gene>
    <name evidence="3" type="ORF">SAMN05443550_102124</name>
</gene>
<dbReference type="PANTHER" id="PTHR34220:SF7">
    <property type="entry name" value="SENSOR HISTIDINE KINASE YPDA"/>
    <property type="match status" value="1"/>
</dbReference>
<feature type="transmembrane region" description="Helical" evidence="1">
    <location>
        <begin position="259"/>
        <end position="283"/>
    </location>
</feature>
<keyword evidence="1" id="KW-0472">Membrane</keyword>
<feature type="transmembrane region" description="Helical" evidence="1">
    <location>
        <begin position="87"/>
        <end position="105"/>
    </location>
</feature>
<dbReference type="RefSeq" id="WP_217631509.1">
    <property type="nucleotide sequence ID" value="NZ_FNRA01000002.1"/>
</dbReference>
<proteinExistence type="predicted"/>
<reference evidence="3 4" key="1">
    <citation type="submission" date="2016-10" db="EMBL/GenBank/DDBJ databases">
        <authorList>
            <person name="de Groot N.N."/>
        </authorList>
    </citation>
    <scope>NUCLEOTIDE SEQUENCE [LARGE SCALE GENOMIC DNA]</scope>
    <source>
        <strain evidence="3 4">DSM 19033</strain>
    </source>
</reference>
<dbReference type="Proteomes" id="UP000198850">
    <property type="component" value="Unassembled WGS sequence"/>
</dbReference>
<sequence>MNIKDLNKIEFWAASSIYGCAILMLISNGSDAYTHKPFQFSEAKIGFSYLSNYFLPELFRYSILYFCFLMLNFCCLPPLYNKINIGFNGAIVLVMYLVSGLVISITHTYSKAYILVQYADIDDAYIQIFFKGFTYSAWLVLLICIYVALKKLLIYLTDNKDNDIRNQMKLEIVFGLAFWFVGVLLWLAAGVDFDVILCWTLVIMACIFLTIYSIYYLIPSLGTQINPSRTFYGKITLLTFLIAIPIGLVGALISGKGEFFIIVNLFHITAQLVISAPLAWYIYKQRNETEQQIFTLKKELRKSDASLGFLKSQINPHFLFNALNTLYGTALQENAERTGEGIQKLGDMMRFMLQENMQDKISLSRDIDYLNNYIALQKLRTSVSVDILISTEIEEQFTTLQIAPMLLIPFVENAFKHGISLQSPSHIKVTLQTKGKTLYFDVNNSIHLKADGDPEKLQSGIGLQNVRQRLELLYPKKHELIIRESAKEFFVHLTLNLD</sequence>
<feature type="transmembrane region" description="Helical" evidence="1">
    <location>
        <begin position="170"/>
        <end position="189"/>
    </location>
</feature>
<keyword evidence="1" id="KW-1133">Transmembrane helix</keyword>
<dbReference type="GO" id="GO:0000155">
    <property type="term" value="F:phosphorelay sensor kinase activity"/>
    <property type="evidence" value="ECO:0007669"/>
    <property type="project" value="InterPro"/>
</dbReference>
<accession>A0A1H3YTL1</accession>
<feature type="transmembrane region" description="Helical" evidence="1">
    <location>
        <begin position="230"/>
        <end position="253"/>
    </location>
</feature>
<name>A0A1H3YTL1_9SPHI</name>
<feature type="transmembrane region" description="Helical" evidence="1">
    <location>
        <begin position="125"/>
        <end position="149"/>
    </location>
</feature>
<evidence type="ECO:0000313" key="3">
    <source>
        <dbReference type="EMBL" id="SEA14893.1"/>
    </source>
</evidence>
<dbReference type="AlphaFoldDB" id="A0A1H3YTL1"/>
<dbReference type="InterPro" id="IPR050640">
    <property type="entry name" value="Bact_2-comp_sensor_kinase"/>
</dbReference>
<keyword evidence="3" id="KW-0418">Kinase</keyword>
<keyword evidence="4" id="KW-1185">Reference proteome</keyword>
<dbReference type="EMBL" id="FNRA01000002">
    <property type="protein sequence ID" value="SEA14893.1"/>
    <property type="molecule type" value="Genomic_DNA"/>
</dbReference>
<dbReference type="Gene3D" id="3.30.565.10">
    <property type="entry name" value="Histidine kinase-like ATPase, C-terminal domain"/>
    <property type="match status" value="1"/>
</dbReference>
<organism evidence="3 4">
    <name type="scientific">Pedobacter hartonius</name>
    <dbReference type="NCBI Taxonomy" id="425514"/>
    <lineage>
        <taxon>Bacteria</taxon>
        <taxon>Pseudomonadati</taxon>
        <taxon>Bacteroidota</taxon>
        <taxon>Sphingobacteriia</taxon>
        <taxon>Sphingobacteriales</taxon>
        <taxon>Sphingobacteriaceae</taxon>
        <taxon>Pedobacter</taxon>
    </lineage>
</organism>
<feature type="transmembrane region" description="Helical" evidence="1">
    <location>
        <begin position="12"/>
        <end position="30"/>
    </location>
</feature>
<dbReference type="STRING" id="425514.SAMN05443550_102124"/>
<protein>
    <submittedName>
        <fullName evidence="3">Histidine kinase</fullName>
    </submittedName>
</protein>
<dbReference type="InterPro" id="IPR010559">
    <property type="entry name" value="Sig_transdc_His_kin_internal"/>
</dbReference>
<dbReference type="SUPFAM" id="SSF55874">
    <property type="entry name" value="ATPase domain of HSP90 chaperone/DNA topoisomerase II/histidine kinase"/>
    <property type="match status" value="1"/>
</dbReference>
<feature type="domain" description="Signal transduction histidine kinase internal region" evidence="2">
    <location>
        <begin position="306"/>
        <end position="381"/>
    </location>
</feature>
<dbReference type="PANTHER" id="PTHR34220">
    <property type="entry name" value="SENSOR HISTIDINE KINASE YPDA"/>
    <property type="match status" value="1"/>
</dbReference>
<feature type="transmembrane region" description="Helical" evidence="1">
    <location>
        <begin position="195"/>
        <end position="218"/>
    </location>
</feature>
<dbReference type="GO" id="GO:0016020">
    <property type="term" value="C:membrane"/>
    <property type="evidence" value="ECO:0007669"/>
    <property type="project" value="InterPro"/>
</dbReference>
<dbReference type="Pfam" id="PF06580">
    <property type="entry name" value="His_kinase"/>
    <property type="match status" value="1"/>
</dbReference>
<keyword evidence="1" id="KW-0812">Transmembrane</keyword>
<evidence type="ECO:0000256" key="1">
    <source>
        <dbReference type="SAM" id="Phobius"/>
    </source>
</evidence>
<evidence type="ECO:0000313" key="4">
    <source>
        <dbReference type="Proteomes" id="UP000198850"/>
    </source>
</evidence>
<dbReference type="InterPro" id="IPR036890">
    <property type="entry name" value="HATPase_C_sf"/>
</dbReference>